<proteinExistence type="predicted"/>
<accession>A0A8H6KXH3</accession>
<feature type="compositionally biased region" description="Acidic residues" evidence="1">
    <location>
        <begin position="40"/>
        <end position="54"/>
    </location>
</feature>
<reference evidence="3" key="1">
    <citation type="journal article" date="2020" name="Phytopathology">
        <title>Genome Sequence Resources of Colletotrichum truncatum, C. plurivorum, C. musicola, and C. sojae: Four Species Pathogenic to Soybean (Glycine max).</title>
        <authorList>
            <person name="Rogerio F."/>
            <person name="Boufleur T.R."/>
            <person name="Ciampi-Guillardi M."/>
            <person name="Sukno S.A."/>
            <person name="Thon M.R."/>
            <person name="Massola Junior N.S."/>
            <person name="Baroncelli R."/>
        </authorList>
    </citation>
    <scope>NUCLEOTIDE SEQUENCE</scope>
    <source>
        <strain evidence="3">LFN00145</strain>
    </source>
</reference>
<name>A0A8H6KXH3_9PEZI</name>
<gene>
    <name evidence="3" type="ORF">CPLU01_02254</name>
</gene>
<dbReference type="AlphaFoldDB" id="A0A8H6KXH3"/>
<evidence type="ECO:0000313" key="4">
    <source>
        <dbReference type="Proteomes" id="UP000654918"/>
    </source>
</evidence>
<protein>
    <submittedName>
        <fullName evidence="3">Uncharacterized protein</fullName>
    </submittedName>
</protein>
<dbReference type="Proteomes" id="UP000654918">
    <property type="component" value="Unassembled WGS sequence"/>
</dbReference>
<evidence type="ECO:0000313" key="3">
    <source>
        <dbReference type="EMBL" id="KAF6838721.1"/>
    </source>
</evidence>
<organism evidence="3 4">
    <name type="scientific">Colletotrichum plurivorum</name>
    <dbReference type="NCBI Taxonomy" id="2175906"/>
    <lineage>
        <taxon>Eukaryota</taxon>
        <taxon>Fungi</taxon>
        <taxon>Dikarya</taxon>
        <taxon>Ascomycota</taxon>
        <taxon>Pezizomycotina</taxon>
        <taxon>Sordariomycetes</taxon>
        <taxon>Hypocreomycetidae</taxon>
        <taxon>Glomerellales</taxon>
        <taxon>Glomerellaceae</taxon>
        <taxon>Colletotrichum</taxon>
        <taxon>Colletotrichum orchidearum species complex</taxon>
    </lineage>
</organism>
<comment type="caution">
    <text evidence="3">The sequence shown here is derived from an EMBL/GenBank/DDBJ whole genome shotgun (WGS) entry which is preliminary data.</text>
</comment>
<feature type="region of interest" description="Disordered" evidence="1">
    <location>
        <begin position="130"/>
        <end position="172"/>
    </location>
</feature>
<feature type="chain" id="PRO_5034230350" evidence="2">
    <location>
        <begin position="30"/>
        <end position="189"/>
    </location>
</feature>
<evidence type="ECO:0000256" key="1">
    <source>
        <dbReference type="SAM" id="MobiDB-lite"/>
    </source>
</evidence>
<feature type="region of interest" description="Disordered" evidence="1">
    <location>
        <begin position="40"/>
        <end position="59"/>
    </location>
</feature>
<dbReference type="EMBL" id="WIGO01000017">
    <property type="protein sequence ID" value="KAF6838721.1"/>
    <property type="molecule type" value="Genomic_DNA"/>
</dbReference>
<keyword evidence="2" id="KW-0732">Signal</keyword>
<sequence length="189" mass="19903">MEAEPEDCARPSLFLLVAAFLSALHSISSSAARCVVTELTSDDDQDNDDEDDDAAANSTSPLLDDLIAAARTSVSVTFTIHHRTTGLGSKLMRAFGDQSPCPEIAIVAQNGDDETRISRLTALFCLEDEGGISDGGRRGGPPVTVNHSPTRQDEAKTGVPLGSHAPASHSKSFETAIATQRTTAQHSTI</sequence>
<keyword evidence="4" id="KW-1185">Reference proteome</keyword>
<feature type="signal peptide" evidence="2">
    <location>
        <begin position="1"/>
        <end position="29"/>
    </location>
</feature>
<evidence type="ECO:0000256" key="2">
    <source>
        <dbReference type="SAM" id="SignalP"/>
    </source>
</evidence>